<dbReference type="EMBL" id="CP049887">
    <property type="protein sequence ID" value="QIL49248.1"/>
    <property type="molecule type" value="Genomic_DNA"/>
</dbReference>
<dbReference type="InterPro" id="IPR010192">
    <property type="entry name" value="MenE"/>
</dbReference>
<keyword evidence="2 5" id="KW-0436">Ligase</keyword>
<proteinExistence type="inferred from homology"/>
<comment type="pathway">
    <text evidence="5">Quinol/quinone metabolism; menaquinone biosynthesis.</text>
</comment>
<accession>A0A6G8AW02</accession>
<keyword evidence="3 5" id="KW-0547">Nucleotide-binding</keyword>
<comment type="pathway">
    <text evidence="5">Quinol/quinone metabolism; 1,4-dihydroxy-2-naphthoate biosynthesis; 1,4-dihydroxy-2-naphthoate from chorismate: step 5/7.</text>
</comment>
<dbReference type="GO" id="GO:0009234">
    <property type="term" value="P:menaquinone biosynthetic process"/>
    <property type="evidence" value="ECO:0007669"/>
    <property type="project" value="UniProtKB-UniRule"/>
</dbReference>
<dbReference type="InterPro" id="IPR042099">
    <property type="entry name" value="ANL_N_sf"/>
</dbReference>
<dbReference type="InterPro" id="IPR020845">
    <property type="entry name" value="AMP-binding_CS"/>
</dbReference>
<keyword evidence="4 5" id="KW-0067">ATP-binding</keyword>
<dbReference type="Proteomes" id="UP000501747">
    <property type="component" value="Chromosome"/>
</dbReference>
<dbReference type="GO" id="GO:0008756">
    <property type="term" value="F:o-succinylbenzoate-CoA ligase activity"/>
    <property type="evidence" value="ECO:0007669"/>
    <property type="project" value="UniProtKB-UniRule"/>
</dbReference>
<dbReference type="AlphaFoldDB" id="A0A6G8AW02"/>
<evidence type="ECO:0000256" key="4">
    <source>
        <dbReference type="ARBA" id="ARBA00022840"/>
    </source>
</evidence>
<dbReference type="SUPFAM" id="SSF56801">
    <property type="entry name" value="Acetyl-CoA synthetase-like"/>
    <property type="match status" value="1"/>
</dbReference>
<dbReference type="HAMAP" id="MF_00731">
    <property type="entry name" value="MenE"/>
    <property type="match status" value="1"/>
</dbReference>
<comment type="similarity">
    <text evidence="5">Belongs to the ATP-dependent AMP-binding enzyme family. MenE subfamily.</text>
</comment>
<dbReference type="NCBIfam" id="TIGR01923">
    <property type="entry name" value="menE"/>
    <property type="match status" value="1"/>
</dbReference>
<dbReference type="EC" id="6.2.1.26" evidence="5"/>
<dbReference type="GO" id="GO:0031956">
    <property type="term" value="F:medium-chain fatty acid-CoA ligase activity"/>
    <property type="evidence" value="ECO:0007669"/>
    <property type="project" value="TreeGrafter"/>
</dbReference>
<dbReference type="InterPro" id="IPR000873">
    <property type="entry name" value="AMP-dep_synth/lig_dom"/>
</dbReference>
<sequence>MQTWLQNQVVENGEGIAIRFKGVSYTFSEVYDLVKIKKKKLLTLVGNERRIGLIGKNSLEMYLTILALWEIHREIVFLNFRLTKNELEYQLKEANTQIVIGDSEQREKLTAIEFIDFNDLNKIKSLDDPATNLLEKTNVASIMFTSGTTGHPKGVIQTFDNHYANCLATKKNLNLSSSDEWAAPTPLIHISGLSIVCRSLILGLTINLMTTFDEEELTCELKKGKITIVSVVSMTLERLMAIYPENGYSKSFRLMLVGGGSVPTHLIENCQKNNISVVQSFGMTETCSQVIALSEKDAYSKIGSSGLPLEGLSIKIANPKNNVGEIWLKGPQVITSYLRETDSWTKEGWFKTGDLGYLDQDGYLYVKSRLKELIISGGENIYPAEIEQVYLAHPKIKEIAVIGKNDSKWGAIPIAFVVTELSEEDLNSYGQAKLAKYKLPKEWHVVSELPRTTSGKINKNHLMKELK</sequence>
<comment type="catalytic activity">
    <reaction evidence="5">
        <text>2-succinylbenzoate + ATP + CoA = 2-succinylbenzoyl-CoA + AMP + diphosphate</text>
        <dbReference type="Rhea" id="RHEA:17009"/>
        <dbReference type="ChEBI" id="CHEBI:18325"/>
        <dbReference type="ChEBI" id="CHEBI:30616"/>
        <dbReference type="ChEBI" id="CHEBI:33019"/>
        <dbReference type="ChEBI" id="CHEBI:57287"/>
        <dbReference type="ChEBI" id="CHEBI:57364"/>
        <dbReference type="ChEBI" id="CHEBI:456215"/>
        <dbReference type="EC" id="6.2.1.26"/>
    </reaction>
</comment>
<evidence type="ECO:0000259" key="6">
    <source>
        <dbReference type="Pfam" id="PF00501"/>
    </source>
</evidence>
<evidence type="ECO:0000313" key="9">
    <source>
        <dbReference type="Proteomes" id="UP000501747"/>
    </source>
</evidence>
<dbReference type="PANTHER" id="PTHR43201:SF5">
    <property type="entry name" value="MEDIUM-CHAIN ACYL-COA LIGASE ACSF2, MITOCHONDRIAL"/>
    <property type="match status" value="1"/>
</dbReference>
<protein>
    <recommendedName>
        <fullName evidence="5">2-succinylbenzoate--CoA ligase</fullName>
        <ecNumber evidence="5">6.2.1.26</ecNumber>
    </recommendedName>
    <alternativeName>
        <fullName evidence="5">o-succinylbenzoyl-CoA synthetase</fullName>
        <shortName evidence="5">OSB-CoA synthetase</shortName>
    </alternativeName>
</protein>
<dbReference type="Pfam" id="PF00501">
    <property type="entry name" value="AMP-binding"/>
    <property type="match status" value="1"/>
</dbReference>
<dbReference type="Gene3D" id="3.30.300.30">
    <property type="match status" value="1"/>
</dbReference>
<dbReference type="InterPro" id="IPR025110">
    <property type="entry name" value="AMP-bd_C"/>
</dbReference>
<evidence type="ECO:0000313" key="8">
    <source>
        <dbReference type="EMBL" id="QIL49248.1"/>
    </source>
</evidence>
<name>A0A6G8AW02_9ENTE</name>
<dbReference type="Gene3D" id="3.40.50.12780">
    <property type="entry name" value="N-terminal domain of ligase-like"/>
    <property type="match status" value="1"/>
</dbReference>
<dbReference type="GO" id="GO:0006631">
    <property type="term" value="P:fatty acid metabolic process"/>
    <property type="evidence" value="ECO:0007669"/>
    <property type="project" value="TreeGrafter"/>
</dbReference>
<evidence type="ECO:0000256" key="5">
    <source>
        <dbReference type="HAMAP-Rule" id="MF_00731"/>
    </source>
</evidence>
<dbReference type="UniPathway" id="UPA01057">
    <property type="reaction ID" value="UER00166"/>
</dbReference>
<dbReference type="UniPathway" id="UPA00079"/>
<dbReference type="PANTHER" id="PTHR43201">
    <property type="entry name" value="ACYL-COA SYNTHETASE"/>
    <property type="match status" value="1"/>
</dbReference>
<comment type="function">
    <text evidence="5">Converts 2-succinylbenzoate (OSB) to 2-succinylbenzoyl-CoA (OSB-CoA).</text>
</comment>
<keyword evidence="1 5" id="KW-0474">Menaquinone biosynthesis</keyword>
<feature type="domain" description="AMP-binding enzyme C-terminal" evidence="7">
    <location>
        <begin position="385"/>
        <end position="456"/>
    </location>
</feature>
<dbReference type="GO" id="GO:0005524">
    <property type="term" value="F:ATP binding"/>
    <property type="evidence" value="ECO:0007669"/>
    <property type="project" value="UniProtKB-KW"/>
</dbReference>
<evidence type="ECO:0000256" key="2">
    <source>
        <dbReference type="ARBA" id="ARBA00022598"/>
    </source>
</evidence>
<organism evidence="8 9">
    <name type="scientific">Vagococcus hydrophili</name>
    <dbReference type="NCBI Taxonomy" id="2714947"/>
    <lineage>
        <taxon>Bacteria</taxon>
        <taxon>Bacillati</taxon>
        <taxon>Bacillota</taxon>
        <taxon>Bacilli</taxon>
        <taxon>Lactobacillales</taxon>
        <taxon>Enterococcaceae</taxon>
        <taxon>Vagococcus</taxon>
    </lineage>
</organism>
<dbReference type="RefSeq" id="WP_166035374.1">
    <property type="nucleotide sequence ID" value="NZ_CP049887.1"/>
</dbReference>
<keyword evidence="9" id="KW-1185">Reference proteome</keyword>
<reference evidence="8 9" key="1">
    <citation type="submission" date="2020-03" db="EMBL/GenBank/DDBJ databases">
        <title>Vagococcus sp. nov., isolated from beetles.</title>
        <authorList>
            <person name="Hyun D.-W."/>
            <person name="Bae J.-W."/>
        </authorList>
    </citation>
    <scope>NUCLEOTIDE SEQUENCE [LARGE SCALE GENOMIC DNA]</scope>
    <source>
        <strain evidence="8 9">HDW17B</strain>
    </source>
</reference>
<evidence type="ECO:0000256" key="3">
    <source>
        <dbReference type="ARBA" id="ARBA00022741"/>
    </source>
</evidence>
<dbReference type="FunFam" id="3.30.300.30:FF:000008">
    <property type="entry name" value="2,3-dihydroxybenzoate-AMP ligase"/>
    <property type="match status" value="1"/>
</dbReference>
<gene>
    <name evidence="5 8" type="primary">menE</name>
    <name evidence="8" type="ORF">G7082_12475</name>
</gene>
<dbReference type="Pfam" id="PF13193">
    <property type="entry name" value="AMP-binding_C"/>
    <property type="match status" value="1"/>
</dbReference>
<evidence type="ECO:0000259" key="7">
    <source>
        <dbReference type="Pfam" id="PF13193"/>
    </source>
</evidence>
<evidence type="ECO:0000256" key="1">
    <source>
        <dbReference type="ARBA" id="ARBA00022428"/>
    </source>
</evidence>
<dbReference type="PROSITE" id="PS00455">
    <property type="entry name" value="AMP_BINDING"/>
    <property type="match status" value="1"/>
</dbReference>
<dbReference type="InterPro" id="IPR045851">
    <property type="entry name" value="AMP-bd_C_sf"/>
</dbReference>
<feature type="domain" description="AMP-dependent synthetase/ligase" evidence="6">
    <location>
        <begin position="6"/>
        <end position="338"/>
    </location>
</feature>
<dbReference type="KEGG" id="vhy:G7082_12475"/>